<proteinExistence type="predicted"/>
<protein>
    <submittedName>
        <fullName evidence="1">Uncharacterized protein</fullName>
    </submittedName>
</protein>
<accession>A0A9D5BFN5</accession>
<dbReference type="Gramene" id="Psat01G0166800-T1">
    <property type="protein sequence ID" value="KAI5442716.1"/>
    <property type="gene ID" value="KIW84_011668"/>
</dbReference>
<dbReference type="AlphaFoldDB" id="A0A9D5BFN5"/>
<evidence type="ECO:0000313" key="1">
    <source>
        <dbReference type="EMBL" id="KAI5442716.1"/>
    </source>
</evidence>
<dbReference type="Proteomes" id="UP001058974">
    <property type="component" value="Chromosome 1"/>
</dbReference>
<sequence length="125" mass="13954">MHHTGFSTYKSPFEDPHLVFHTVPRPTQTMKFPFAHGNNPYIKCDFHSGVTGQSIENCRVFQEKVQDLLGNKLLIFTGTKYLPWSSSDGGIMNSKGFFPVSSLDDEVVATIVDFEKLVAKGLVCV</sequence>
<evidence type="ECO:0000313" key="2">
    <source>
        <dbReference type="Proteomes" id="UP001058974"/>
    </source>
</evidence>
<name>A0A9D5BFN5_PEA</name>
<dbReference type="EMBL" id="JAMSHJ010000001">
    <property type="protein sequence ID" value="KAI5442716.1"/>
    <property type="molecule type" value="Genomic_DNA"/>
</dbReference>
<organism evidence="1 2">
    <name type="scientific">Pisum sativum</name>
    <name type="common">Garden pea</name>
    <name type="synonym">Lathyrus oleraceus</name>
    <dbReference type="NCBI Taxonomy" id="3888"/>
    <lineage>
        <taxon>Eukaryota</taxon>
        <taxon>Viridiplantae</taxon>
        <taxon>Streptophyta</taxon>
        <taxon>Embryophyta</taxon>
        <taxon>Tracheophyta</taxon>
        <taxon>Spermatophyta</taxon>
        <taxon>Magnoliopsida</taxon>
        <taxon>eudicotyledons</taxon>
        <taxon>Gunneridae</taxon>
        <taxon>Pentapetalae</taxon>
        <taxon>rosids</taxon>
        <taxon>fabids</taxon>
        <taxon>Fabales</taxon>
        <taxon>Fabaceae</taxon>
        <taxon>Papilionoideae</taxon>
        <taxon>50 kb inversion clade</taxon>
        <taxon>NPAAA clade</taxon>
        <taxon>Hologalegina</taxon>
        <taxon>IRL clade</taxon>
        <taxon>Fabeae</taxon>
        <taxon>Lathyrus</taxon>
    </lineage>
</organism>
<reference evidence="1 2" key="1">
    <citation type="journal article" date="2022" name="Nat. Genet.">
        <title>Improved pea reference genome and pan-genome highlight genomic features and evolutionary characteristics.</title>
        <authorList>
            <person name="Yang T."/>
            <person name="Liu R."/>
            <person name="Luo Y."/>
            <person name="Hu S."/>
            <person name="Wang D."/>
            <person name="Wang C."/>
            <person name="Pandey M.K."/>
            <person name="Ge S."/>
            <person name="Xu Q."/>
            <person name="Li N."/>
            <person name="Li G."/>
            <person name="Huang Y."/>
            <person name="Saxena R.K."/>
            <person name="Ji Y."/>
            <person name="Li M."/>
            <person name="Yan X."/>
            <person name="He Y."/>
            <person name="Liu Y."/>
            <person name="Wang X."/>
            <person name="Xiang C."/>
            <person name="Varshney R.K."/>
            <person name="Ding H."/>
            <person name="Gao S."/>
            <person name="Zong X."/>
        </authorList>
    </citation>
    <scope>NUCLEOTIDE SEQUENCE [LARGE SCALE GENOMIC DNA]</scope>
    <source>
        <strain evidence="1 2">cv. Zhongwan 6</strain>
    </source>
</reference>
<gene>
    <name evidence="1" type="ORF">KIW84_011668</name>
</gene>
<comment type="caution">
    <text evidence="1">The sequence shown here is derived from an EMBL/GenBank/DDBJ whole genome shotgun (WGS) entry which is preliminary data.</text>
</comment>
<keyword evidence="2" id="KW-1185">Reference proteome</keyword>